<evidence type="ECO:0000313" key="13">
    <source>
        <dbReference type="EMBL" id="GBE81368.1"/>
    </source>
</evidence>
<comment type="similarity">
    <text evidence="3 12">Belongs to the PIGV family.</text>
</comment>
<feature type="transmembrane region" description="Helical" evidence="12">
    <location>
        <begin position="417"/>
        <end position="437"/>
    </location>
</feature>
<dbReference type="STRING" id="139825.A0A401GGS4"/>
<keyword evidence="6 12" id="KW-0328">Glycosyltransferase</keyword>
<keyword evidence="7 12" id="KW-0808">Transferase</keyword>
<evidence type="ECO:0000256" key="7">
    <source>
        <dbReference type="ARBA" id="ARBA00022679"/>
    </source>
</evidence>
<feature type="transmembrane region" description="Helical" evidence="12">
    <location>
        <begin position="207"/>
        <end position="236"/>
    </location>
</feature>
<dbReference type="OrthoDB" id="10252502at2759"/>
<evidence type="ECO:0000256" key="6">
    <source>
        <dbReference type="ARBA" id="ARBA00022676"/>
    </source>
</evidence>
<evidence type="ECO:0000256" key="12">
    <source>
        <dbReference type="RuleBase" id="RU363112"/>
    </source>
</evidence>
<keyword evidence="10 12" id="KW-1133">Transmembrane helix</keyword>
<sequence length="441" mass="49167">MPLAVPSKSWFQYLLPSFKLDDTKHHLDVLRVLSVLTWFLCAIVVHITSLFPLFDSSPHAALPASSSSLLHSLSHPLLRWDAFHFGHIAQHGYVYEYEWAFFPGTPLLMRGAASVVRLFEVRSASPETPGWEDVLLGGALAACLCSSTTTLYRLTLHHFRSPSLAFLAALLSLLPSSPATLRLAGYSEPFFTYLSYRGMLYCTRSQWFFAACTFALAGMFRSNGILLSGFILWGVLVEPFLTTRKVPFKKLAYAVALTSLTVMPFVSHQYTAYRAFCGGSATPAPWCISVPPLIYSYVQAKYWNVAFLRYWTPQQLPNFLISAPILALLFSYTTFYILHALIPRLHSLLLGRPSGRSLPASPFLASSLAPHAIHALLTALTLLFTAHTQIVLRFAATMPLTYWAAAWLVVEHPRWGACWVSWSVVWGATMLVLWGAFLPPA</sequence>
<feature type="transmembrane region" description="Helical" evidence="12">
    <location>
        <begin position="363"/>
        <end position="384"/>
    </location>
</feature>
<accession>A0A401GGS4</accession>
<dbReference type="EMBL" id="BFAD01000003">
    <property type="protein sequence ID" value="GBE81368.1"/>
    <property type="molecule type" value="Genomic_DNA"/>
</dbReference>
<gene>
    <name evidence="13" type="ORF">SCP_0310950</name>
</gene>
<dbReference type="EC" id="2.4.1.-" evidence="12"/>
<feature type="transmembrane region" description="Helical" evidence="12">
    <location>
        <begin position="248"/>
        <end position="266"/>
    </location>
</feature>
<feature type="transmembrane region" description="Helical" evidence="12">
    <location>
        <begin position="164"/>
        <end position="187"/>
    </location>
</feature>
<evidence type="ECO:0000256" key="9">
    <source>
        <dbReference type="ARBA" id="ARBA00022824"/>
    </source>
</evidence>
<evidence type="ECO:0000256" key="2">
    <source>
        <dbReference type="ARBA" id="ARBA00004687"/>
    </source>
</evidence>
<dbReference type="PANTHER" id="PTHR12468">
    <property type="entry name" value="GPI MANNOSYLTRANSFERASE 2"/>
    <property type="match status" value="1"/>
</dbReference>
<name>A0A401GGS4_9APHY</name>
<dbReference type="Pfam" id="PF04188">
    <property type="entry name" value="Mannosyl_trans2"/>
    <property type="match status" value="1"/>
</dbReference>
<dbReference type="GeneID" id="38778285"/>
<keyword evidence="9 12" id="KW-0256">Endoplasmic reticulum</keyword>
<dbReference type="AlphaFoldDB" id="A0A401GGS4"/>
<dbReference type="GO" id="GO:0005789">
    <property type="term" value="C:endoplasmic reticulum membrane"/>
    <property type="evidence" value="ECO:0007669"/>
    <property type="project" value="UniProtKB-SubCell"/>
</dbReference>
<evidence type="ECO:0000256" key="1">
    <source>
        <dbReference type="ARBA" id="ARBA00004477"/>
    </source>
</evidence>
<feature type="transmembrane region" description="Helical" evidence="12">
    <location>
        <begin position="390"/>
        <end position="410"/>
    </location>
</feature>
<evidence type="ECO:0000256" key="10">
    <source>
        <dbReference type="ARBA" id="ARBA00022989"/>
    </source>
</evidence>
<keyword evidence="14" id="KW-1185">Reference proteome</keyword>
<dbReference type="GO" id="GO:0000009">
    <property type="term" value="F:alpha-1,6-mannosyltransferase activity"/>
    <property type="evidence" value="ECO:0007669"/>
    <property type="project" value="InterPro"/>
</dbReference>
<organism evidence="13 14">
    <name type="scientific">Sparassis crispa</name>
    <dbReference type="NCBI Taxonomy" id="139825"/>
    <lineage>
        <taxon>Eukaryota</taxon>
        <taxon>Fungi</taxon>
        <taxon>Dikarya</taxon>
        <taxon>Basidiomycota</taxon>
        <taxon>Agaricomycotina</taxon>
        <taxon>Agaricomycetes</taxon>
        <taxon>Polyporales</taxon>
        <taxon>Sparassidaceae</taxon>
        <taxon>Sparassis</taxon>
    </lineage>
</organism>
<dbReference type="InParanoid" id="A0A401GGS4"/>
<keyword evidence="11 12" id="KW-0472">Membrane</keyword>
<reference evidence="13 14" key="1">
    <citation type="journal article" date="2018" name="Sci. Rep.">
        <title>Genome sequence of the cauliflower mushroom Sparassis crispa (Hanabiratake) and its association with beneficial usage.</title>
        <authorList>
            <person name="Kiyama R."/>
            <person name="Furutani Y."/>
            <person name="Kawaguchi K."/>
            <person name="Nakanishi T."/>
        </authorList>
    </citation>
    <scope>NUCLEOTIDE SEQUENCE [LARGE SCALE GENOMIC DNA]</scope>
</reference>
<evidence type="ECO:0000313" key="14">
    <source>
        <dbReference type="Proteomes" id="UP000287166"/>
    </source>
</evidence>
<dbReference type="GO" id="GO:0006506">
    <property type="term" value="P:GPI anchor biosynthetic process"/>
    <property type="evidence" value="ECO:0007669"/>
    <property type="project" value="UniProtKB-UniPathway"/>
</dbReference>
<evidence type="ECO:0000256" key="8">
    <source>
        <dbReference type="ARBA" id="ARBA00022692"/>
    </source>
</evidence>
<feature type="transmembrane region" description="Helical" evidence="12">
    <location>
        <begin position="319"/>
        <end position="342"/>
    </location>
</feature>
<dbReference type="GO" id="GO:0031501">
    <property type="term" value="C:mannosyltransferase complex"/>
    <property type="evidence" value="ECO:0007669"/>
    <property type="project" value="TreeGrafter"/>
</dbReference>
<dbReference type="InterPro" id="IPR007315">
    <property type="entry name" value="PIG-V/Gpi18"/>
</dbReference>
<protein>
    <recommendedName>
        <fullName evidence="4 12">GPI mannosyltransferase 2</fullName>
        <ecNumber evidence="12">2.4.1.-</ecNumber>
    </recommendedName>
</protein>
<keyword evidence="8 12" id="KW-0812">Transmembrane</keyword>
<comment type="pathway">
    <text evidence="2 12">Glycolipid biosynthesis; glycosylphosphatidylinositol-anchor biosynthesis.</text>
</comment>
<dbReference type="RefSeq" id="XP_027612281.1">
    <property type="nucleotide sequence ID" value="XM_027756480.1"/>
</dbReference>
<feature type="transmembrane region" description="Helical" evidence="12">
    <location>
        <begin position="134"/>
        <end position="152"/>
    </location>
</feature>
<dbReference type="FunCoup" id="A0A401GGS4">
    <property type="interactions" value="60"/>
</dbReference>
<dbReference type="PANTHER" id="PTHR12468:SF2">
    <property type="entry name" value="GPI MANNOSYLTRANSFERASE 2"/>
    <property type="match status" value="1"/>
</dbReference>
<dbReference type="Proteomes" id="UP000287166">
    <property type="component" value="Unassembled WGS sequence"/>
</dbReference>
<evidence type="ECO:0000256" key="11">
    <source>
        <dbReference type="ARBA" id="ARBA00023136"/>
    </source>
</evidence>
<comment type="subcellular location">
    <subcellularLocation>
        <location evidence="1 12">Endoplasmic reticulum membrane</location>
        <topology evidence="1 12">Multi-pass membrane protein</topology>
    </subcellularLocation>
</comment>
<keyword evidence="5 12" id="KW-0337">GPI-anchor biosynthesis</keyword>
<evidence type="ECO:0000256" key="3">
    <source>
        <dbReference type="ARBA" id="ARBA00008698"/>
    </source>
</evidence>
<evidence type="ECO:0000256" key="4">
    <source>
        <dbReference type="ARBA" id="ARBA00013795"/>
    </source>
</evidence>
<comment type="function">
    <text evidence="12">Mannosyltransferase involved in glycosylphosphatidylinositol-anchor biosynthesis.</text>
</comment>
<evidence type="ECO:0000256" key="5">
    <source>
        <dbReference type="ARBA" id="ARBA00022502"/>
    </source>
</evidence>
<dbReference type="GO" id="GO:0004376">
    <property type="term" value="F:GPI mannosyltransferase activity"/>
    <property type="evidence" value="ECO:0007669"/>
    <property type="project" value="InterPro"/>
</dbReference>
<comment type="caution">
    <text evidence="13">The sequence shown here is derived from an EMBL/GenBank/DDBJ whole genome shotgun (WGS) entry which is preliminary data.</text>
</comment>
<dbReference type="UniPathway" id="UPA00196"/>
<feature type="transmembrane region" description="Helical" evidence="12">
    <location>
        <begin position="29"/>
        <end position="54"/>
    </location>
</feature>
<proteinExistence type="inferred from homology"/>